<dbReference type="PRINTS" id="PR00313">
    <property type="entry name" value="CABNDNGRPT"/>
</dbReference>
<evidence type="ECO:0000256" key="1">
    <source>
        <dbReference type="SAM" id="MobiDB-lite"/>
    </source>
</evidence>
<dbReference type="AlphaFoldDB" id="A0A4V3XJX5"/>
<protein>
    <submittedName>
        <fullName evidence="2">Calcium-binding protein</fullName>
    </submittedName>
</protein>
<dbReference type="OrthoDB" id="9342475at2"/>
<sequence>MLELLLLSVMAVAGATLVSDSSDHDDETPTDGDEPVGEDYNVLSNLEQMAGTEGNDSFIINPGPIPNAADVDYAAYDGEDLRYYTEDIAVAQVDGGAGDDAFTIVSGQVILHTGDGQDSVDATNLEGGLIFAGEGDTVIGSDVARSGFVGISVTGAGEVEGGTSDEVIVAFGSGASVSGGDGDDSLLSVDGAARLLGGAGDDFIDANAIPLEYSGHWDQSGAADGYLDIVDAGDGNDRVEDVDNGDIVTLGAGDDLVTAIYDHSFAELGPVIFTDFTPGEDRFFMDVENLIPNSVLPSVPDYDTYSDAPEEWTAPLNALLDTVTADGDSHVFVDNTLVASFEGTADISPELYLRFDRYGAYDGIRMRLV</sequence>
<keyword evidence="3" id="KW-1185">Reference proteome</keyword>
<dbReference type="Proteomes" id="UP000306602">
    <property type="component" value="Unassembled WGS sequence"/>
</dbReference>
<comment type="caution">
    <text evidence="2">The sequence shown here is derived from an EMBL/GenBank/DDBJ whole genome shotgun (WGS) entry which is preliminary data.</text>
</comment>
<dbReference type="InterPro" id="IPR011049">
    <property type="entry name" value="Serralysin-like_metalloprot_C"/>
</dbReference>
<feature type="region of interest" description="Disordered" evidence="1">
    <location>
        <begin position="18"/>
        <end position="37"/>
    </location>
</feature>
<organism evidence="2 3">
    <name type="scientific">Aliishimia ponticola</name>
    <dbReference type="NCBI Taxonomy" id="2499833"/>
    <lineage>
        <taxon>Bacteria</taxon>
        <taxon>Pseudomonadati</taxon>
        <taxon>Pseudomonadota</taxon>
        <taxon>Alphaproteobacteria</taxon>
        <taxon>Rhodobacterales</taxon>
        <taxon>Paracoccaceae</taxon>
        <taxon>Aliishimia</taxon>
    </lineage>
</organism>
<gene>
    <name evidence="2" type="ORF">E4Z66_17500</name>
</gene>
<name>A0A4V3XJX5_9RHOB</name>
<reference evidence="2 3" key="1">
    <citation type="submission" date="2019-04" db="EMBL/GenBank/DDBJ databases">
        <title>Shimia ponticola sp. nov., isolated from seawater.</title>
        <authorList>
            <person name="Kim Y.-O."/>
            <person name="Yoon J.-H."/>
        </authorList>
    </citation>
    <scope>NUCLEOTIDE SEQUENCE [LARGE SCALE GENOMIC DNA]</scope>
    <source>
        <strain evidence="2 3">MYP11</strain>
    </source>
</reference>
<dbReference type="EMBL" id="SRKY01000005">
    <property type="protein sequence ID" value="THH34763.1"/>
    <property type="molecule type" value="Genomic_DNA"/>
</dbReference>
<proteinExistence type="predicted"/>
<dbReference type="RefSeq" id="WP_136464350.1">
    <property type="nucleotide sequence ID" value="NZ_SRKY01000005.1"/>
</dbReference>
<feature type="compositionally biased region" description="Acidic residues" evidence="1">
    <location>
        <begin position="23"/>
        <end position="37"/>
    </location>
</feature>
<evidence type="ECO:0000313" key="2">
    <source>
        <dbReference type="EMBL" id="THH34763.1"/>
    </source>
</evidence>
<accession>A0A4V3XJX5</accession>
<dbReference type="SUPFAM" id="SSF51120">
    <property type="entry name" value="beta-Roll"/>
    <property type="match status" value="1"/>
</dbReference>
<evidence type="ECO:0000313" key="3">
    <source>
        <dbReference type="Proteomes" id="UP000306602"/>
    </source>
</evidence>